<accession>A0A1Y2IF71</accession>
<dbReference type="AlphaFoldDB" id="A0A1Y2IF71"/>
<dbReference type="InterPro" id="IPR050266">
    <property type="entry name" value="AB_hydrolase_sf"/>
</dbReference>
<proteinExistence type="predicted"/>
<evidence type="ECO:0000259" key="1">
    <source>
        <dbReference type="Pfam" id="PF12697"/>
    </source>
</evidence>
<feature type="domain" description="AB hydrolase-1" evidence="1">
    <location>
        <begin position="40"/>
        <end position="327"/>
    </location>
</feature>
<dbReference type="EMBL" id="KZ084137">
    <property type="protein sequence ID" value="OSC98531.1"/>
    <property type="molecule type" value="Genomic_DNA"/>
</dbReference>
<organism evidence="2 3">
    <name type="scientific">Trametes coccinea (strain BRFM310)</name>
    <name type="common">Pycnoporus coccineus</name>
    <dbReference type="NCBI Taxonomy" id="1353009"/>
    <lineage>
        <taxon>Eukaryota</taxon>
        <taxon>Fungi</taxon>
        <taxon>Dikarya</taxon>
        <taxon>Basidiomycota</taxon>
        <taxon>Agaricomycotina</taxon>
        <taxon>Agaricomycetes</taxon>
        <taxon>Polyporales</taxon>
        <taxon>Polyporaceae</taxon>
        <taxon>Trametes</taxon>
    </lineage>
</organism>
<protein>
    <submittedName>
        <fullName evidence="2">Alpha/beta-hydrolase</fullName>
    </submittedName>
</protein>
<keyword evidence="2" id="KW-0378">Hydrolase</keyword>
<dbReference type="Pfam" id="PF12697">
    <property type="entry name" value="Abhydrolase_6"/>
    <property type="match status" value="1"/>
</dbReference>
<dbReference type="InterPro" id="IPR000073">
    <property type="entry name" value="AB_hydrolase_1"/>
</dbReference>
<dbReference type="Proteomes" id="UP000193067">
    <property type="component" value="Unassembled WGS sequence"/>
</dbReference>
<keyword evidence="3" id="KW-1185">Reference proteome</keyword>
<dbReference type="PANTHER" id="PTHR43798">
    <property type="entry name" value="MONOACYLGLYCEROL LIPASE"/>
    <property type="match status" value="1"/>
</dbReference>
<reference evidence="2 3" key="1">
    <citation type="journal article" date="2015" name="Biotechnol. Biofuels">
        <title>Enhanced degradation of softwood versus hardwood by the white-rot fungus Pycnoporus coccineus.</title>
        <authorList>
            <person name="Couturier M."/>
            <person name="Navarro D."/>
            <person name="Chevret D."/>
            <person name="Henrissat B."/>
            <person name="Piumi F."/>
            <person name="Ruiz-Duenas F.J."/>
            <person name="Martinez A.T."/>
            <person name="Grigoriev I.V."/>
            <person name="Riley R."/>
            <person name="Lipzen A."/>
            <person name="Berrin J.G."/>
            <person name="Master E.R."/>
            <person name="Rosso M.N."/>
        </authorList>
    </citation>
    <scope>NUCLEOTIDE SEQUENCE [LARGE SCALE GENOMIC DNA]</scope>
    <source>
        <strain evidence="2 3">BRFM310</strain>
    </source>
</reference>
<dbReference type="OrthoDB" id="94039at2759"/>
<gene>
    <name evidence="2" type="ORF">PYCCODRAFT_1375041</name>
</gene>
<dbReference type="PANTHER" id="PTHR43798:SF33">
    <property type="entry name" value="HYDROLASE, PUTATIVE (AFU_ORTHOLOGUE AFUA_2G14860)-RELATED"/>
    <property type="match status" value="1"/>
</dbReference>
<dbReference type="GO" id="GO:0016020">
    <property type="term" value="C:membrane"/>
    <property type="evidence" value="ECO:0007669"/>
    <property type="project" value="TreeGrafter"/>
</dbReference>
<dbReference type="GO" id="GO:0016787">
    <property type="term" value="F:hydrolase activity"/>
    <property type="evidence" value="ECO:0007669"/>
    <property type="project" value="UniProtKB-KW"/>
</dbReference>
<evidence type="ECO:0000313" key="2">
    <source>
        <dbReference type="EMBL" id="OSC98531.1"/>
    </source>
</evidence>
<dbReference type="SUPFAM" id="SSF53474">
    <property type="entry name" value="alpha/beta-Hydrolases"/>
    <property type="match status" value="1"/>
</dbReference>
<dbReference type="Gene3D" id="3.40.50.1820">
    <property type="entry name" value="alpha/beta hydrolase"/>
    <property type="match status" value="1"/>
</dbReference>
<evidence type="ECO:0000313" key="3">
    <source>
        <dbReference type="Proteomes" id="UP000193067"/>
    </source>
</evidence>
<sequence>MAFATTTTRHPVTSCPLGQTIQLVGKRYLPEKSNACGATLLFFHCAGSHKEAWEPTIQHILEADASRAQGPVVREAWSFDMPNHGEAAVLNAGPLERLGRPLTVEDYAIGLRHFFSSAVLAGHRLVAIGHSLGATAMLLATLPDESSPSPPPYEAVIMVEPSLISPECFKEHFDYQDGLLKATSQGVLKRRDVWRSREQAKEYFQKRFPWDSWDSRVLDLYVRHALREVDLVGEPQHQLSSKVALCCTKIQESDAYSYTAPHFRIVELFRSGMDPDLLVHWITGERDDIAPDYVHESVMKLRRVATSQEVPDAGHFVVQENPDGLCAAITNVLANFATPRAKL</sequence>
<dbReference type="InterPro" id="IPR029058">
    <property type="entry name" value="AB_hydrolase_fold"/>
</dbReference>
<name>A0A1Y2IF71_TRAC3</name>